<accession>A0AAW0NJN4</accession>
<gene>
    <name evidence="2" type="ORF">WMY93_019613</name>
</gene>
<protein>
    <submittedName>
        <fullName evidence="2">Uncharacterized protein</fullName>
    </submittedName>
</protein>
<comment type="caution">
    <text evidence="2">The sequence shown here is derived from an EMBL/GenBank/DDBJ whole genome shotgun (WGS) entry which is preliminary data.</text>
</comment>
<evidence type="ECO:0000313" key="3">
    <source>
        <dbReference type="Proteomes" id="UP001460270"/>
    </source>
</evidence>
<reference evidence="3" key="1">
    <citation type="submission" date="2024-04" db="EMBL/GenBank/DDBJ databases">
        <title>Salinicola lusitanus LLJ914,a marine bacterium isolated from the Okinawa Trough.</title>
        <authorList>
            <person name="Li J."/>
        </authorList>
    </citation>
    <scope>NUCLEOTIDE SEQUENCE [LARGE SCALE GENOMIC DNA]</scope>
</reference>
<dbReference type="Proteomes" id="UP001460270">
    <property type="component" value="Unassembled WGS sequence"/>
</dbReference>
<dbReference type="AlphaFoldDB" id="A0AAW0NJN4"/>
<keyword evidence="3" id="KW-1185">Reference proteome</keyword>
<proteinExistence type="predicted"/>
<feature type="region of interest" description="Disordered" evidence="1">
    <location>
        <begin position="1"/>
        <end position="41"/>
    </location>
</feature>
<evidence type="ECO:0000313" key="2">
    <source>
        <dbReference type="EMBL" id="KAK7898760.1"/>
    </source>
</evidence>
<dbReference type="EMBL" id="JBBPFD010000014">
    <property type="protein sequence ID" value="KAK7898760.1"/>
    <property type="molecule type" value="Genomic_DNA"/>
</dbReference>
<sequence>MTAPSRGKVQRSARDTKQKRSGTIQGKIATNSAEEGGESHKKSVVVHGGRQLFRGFVLELSVDLFDEKTDRGRGRGRGRGVVVHQHQYDICHSPCQKWITLEESD</sequence>
<organism evidence="2 3">
    <name type="scientific">Mugilogobius chulae</name>
    <name type="common">yellowstripe goby</name>
    <dbReference type="NCBI Taxonomy" id="88201"/>
    <lineage>
        <taxon>Eukaryota</taxon>
        <taxon>Metazoa</taxon>
        <taxon>Chordata</taxon>
        <taxon>Craniata</taxon>
        <taxon>Vertebrata</taxon>
        <taxon>Euteleostomi</taxon>
        <taxon>Actinopterygii</taxon>
        <taxon>Neopterygii</taxon>
        <taxon>Teleostei</taxon>
        <taxon>Neoteleostei</taxon>
        <taxon>Acanthomorphata</taxon>
        <taxon>Gobiaria</taxon>
        <taxon>Gobiiformes</taxon>
        <taxon>Gobioidei</taxon>
        <taxon>Gobiidae</taxon>
        <taxon>Gobionellinae</taxon>
        <taxon>Mugilogobius</taxon>
    </lineage>
</organism>
<feature type="compositionally biased region" description="Polar residues" evidence="1">
    <location>
        <begin position="21"/>
        <end position="33"/>
    </location>
</feature>
<evidence type="ECO:0000256" key="1">
    <source>
        <dbReference type="SAM" id="MobiDB-lite"/>
    </source>
</evidence>
<name>A0AAW0NJN4_9GOBI</name>